<reference evidence="2" key="1">
    <citation type="journal article" date="2022" name="Mol. Ecol. Resour.">
        <title>The genomes of chicory, endive, great burdock and yacon provide insights into Asteraceae palaeo-polyploidization history and plant inulin production.</title>
        <authorList>
            <person name="Fan W."/>
            <person name="Wang S."/>
            <person name="Wang H."/>
            <person name="Wang A."/>
            <person name="Jiang F."/>
            <person name="Liu H."/>
            <person name="Zhao H."/>
            <person name="Xu D."/>
            <person name="Zhang Y."/>
        </authorList>
    </citation>
    <scope>NUCLEOTIDE SEQUENCE [LARGE SCALE GENOMIC DNA]</scope>
    <source>
        <strain evidence="2">cv. Niubang</strain>
    </source>
</reference>
<gene>
    <name evidence="1" type="ORF">L6452_06951</name>
</gene>
<organism evidence="1 2">
    <name type="scientific">Arctium lappa</name>
    <name type="common">Greater burdock</name>
    <name type="synonym">Lappa major</name>
    <dbReference type="NCBI Taxonomy" id="4217"/>
    <lineage>
        <taxon>Eukaryota</taxon>
        <taxon>Viridiplantae</taxon>
        <taxon>Streptophyta</taxon>
        <taxon>Embryophyta</taxon>
        <taxon>Tracheophyta</taxon>
        <taxon>Spermatophyta</taxon>
        <taxon>Magnoliopsida</taxon>
        <taxon>eudicotyledons</taxon>
        <taxon>Gunneridae</taxon>
        <taxon>Pentapetalae</taxon>
        <taxon>asterids</taxon>
        <taxon>campanulids</taxon>
        <taxon>Asterales</taxon>
        <taxon>Asteraceae</taxon>
        <taxon>Carduoideae</taxon>
        <taxon>Cardueae</taxon>
        <taxon>Arctiinae</taxon>
        <taxon>Arctium</taxon>
    </lineage>
</organism>
<keyword evidence="2" id="KW-1185">Reference proteome</keyword>
<proteinExistence type="predicted"/>
<evidence type="ECO:0000313" key="2">
    <source>
        <dbReference type="Proteomes" id="UP001055879"/>
    </source>
</evidence>
<dbReference type="Proteomes" id="UP001055879">
    <property type="component" value="Linkage Group LG02"/>
</dbReference>
<reference evidence="1 2" key="2">
    <citation type="journal article" date="2022" name="Mol. Ecol. Resour.">
        <title>The genomes of chicory, endive, great burdock and yacon provide insights into Asteraceae paleo-polyploidization history and plant inulin production.</title>
        <authorList>
            <person name="Fan W."/>
            <person name="Wang S."/>
            <person name="Wang H."/>
            <person name="Wang A."/>
            <person name="Jiang F."/>
            <person name="Liu H."/>
            <person name="Zhao H."/>
            <person name="Xu D."/>
            <person name="Zhang Y."/>
        </authorList>
    </citation>
    <scope>NUCLEOTIDE SEQUENCE [LARGE SCALE GENOMIC DNA]</scope>
    <source>
        <strain evidence="2">cv. Niubang</strain>
    </source>
</reference>
<accession>A0ACB9EJU3</accession>
<comment type="caution">
    <text evidence="1">The sequence shown here is derived from an EMBL/GenBank/DDBJ whole genome shotgun (WGS) entry which is preliminary data.</text>
</comment>
<evidence type="ECO:0000313" key="1">
    <source>
        <dbReference type="EMBL" id="KAI3759264.1"/>
    </source>
</evidence>
<protein>
    <submittedName>
        <fullName evidence="1">Uncharacterized protein</fullName>
    </submittedName>
</protein>
<sequence>MNRNHNLQGRKYYLVHELAMLLEALKSPFVNTTPLNDHSLKYYPLHLRPPELSASGVSIERKKRDNSNVGAEKSSSTITCSVSPDPWSLSNGNKPKPKSKNPKNPLSDDNARRIIKAKARYLSVLRRNQGSRALTPRWIKRSPEQMVQYLEDDRNGHLYGRHVVAAIQRVRSLSGLPDGSYDMRQVMASFVTKLTFREMCTVLKEQKNWRQVRDFLAWMKLQLSYRPSVIVYTLVLRTYGQTGKIKLAEQTFLEMLEAGCEPDEVACGTMLCAYAKWGRHKPMLSFFSAVQERGIVLSVAVYNFMLSSLQKKSFHPSVIEIWRQMVASGIMPNQFTYTVVISSLVKTGLTEEAFKTFKEMKTMRCVPEEVTYSLLITESSKKGVQEEALRLYQDMRQQKIVPSNFTCASLLSLYYKNGNYSKALSLFSEMERYNVVADEVIYGLLIRIYGKLGLYDDAVATFEEIEKLGLLSDDKTYITMTQVHLNARNCEKALDVMEQMRSRKVGFSRFAYIVLLQCYVMKEDVQAAELTLQALSETGFPDCSSCTSMLSLYIKLGLTNKAKDFITQIRKERVKFDKVLLKTVIKVYCKENMTSDVEQMIQELSTNGLCEDDRFIQTVSMVIRGDFTRLEADSDPLDQTGAMAYELLLTLYMATETASKMEETLKLLLKTANGLLVASQLVNNFIKEGLTSAAESLFDLLLKLDCKPEISTCRSMIYLYGKQNQLERAKQVFAAVVDAPAARKHLYNSMIDVFVKFANVDVAYLFYKEENKKGHDIGDVAISMLVNALTSCGKHREAGNVINDCFCKDMELDVVAYNTFIKAMLDAGRLNFAASIYERMLTNDVAPSIQTINTMITVHGRSRDLDKAIEMFNTARVKGVALDEKAYTNLICYYGKAGRSAEATILFNQMQEEGIKPGQVSYNIMMNVYASGGSYKEAAQLFCSMQRDGCSPDSFTYLALVRAYAASHKYMEAEEAISLMEKRGISPSCAHYNLLLSAFAKAGLVGEVERVYKLLIRSGLTPDVGCYQTMLRVYLDYGYVEKGISLFESISVKPDRFIMSAAVHLYRSAGLALEAEGVLSCMNSLGIPFLKNLGIGIGIGLKIKVAD</sequence>
<dbReference type="EMBL" id="CM042048">
    <property type="protein sequence ID" value="KAI3759264.1"/>
    <property type="molecule type" value="Genomic_DNA"/>
</dbReference>
<name>A0ACB9EJU3_ARCLA</name>